<evidence type="ECO:0000313" key="1">
    <source>
        <dbReference type="EMBL" id="MQS17509.1"/>
    </source>
</evidence>
<keyword evidence="2" id="KW-1185">Reference proteome</keyword>
<reference evidence="1 2" key="1">
    <citation type="submission" date="2019-09" db="EMBL/GenBank/DDBJ databases">
        <title>Genome Sequences of Streptomyces kaniharaensis ATCC 21070.</title>
        <authorList>
            <person name="Zhu W."/>
            <person name="De Crecy-Lagard V."/>
            <person name="Richards N.G."/>
        </authorList>
    </citation>
    <scope>NUCLEOTIDE SEQUENCE [LARGE SCALE GENOMIC DNA]</scope>
    <source>
        <strain evidence="1 2">SF-557</strain>
    </source>
</reference>
<accession>A0A6N7L3W3</accession>
<sequence length="159" mass="16627">MSAEELDAEATAQLRDLRSAVGTRRVFRAEGRRVLVRGAETDLSVVVDPAGLETTVVAHRVRLPFLERVLRRTVAPEAAGSTRPLAEQVRGRAARRLAAAFPSPDVSSTGDSTVLAWSDLPTLCRISVPAEAGGGDATAGRLALTGGFDLVLSVVGVLG</sequence>
<name>A0A6N7L3W3_9ACTN</name>
<protein>
    <submittedName>
        <fullName evidence="1">Uncharacterized protein</fullName>
    </submittedName>
</protein>
<comment type="caution">
    <text evidence="1">The sequence shown here is derived from an EMBL/GenBank/DDBJ whole genome shotgun (WGS) entry which is preliminary data.</text>
</comment>
<gene>
    <name evidence="1" type="ORF">F7Q99_36320</name>
</gene>
<evidence type="ECO:0000313" key="2">
    <source>
        <dbReference type="Proteomes" id="UP000450000"/>
    </source>
</evidence>
<dbReference type="OrthoDB" id="510843at85011"/>
<organism evidence="1 2">
    <name type="scientific">Streptomyces kaniharaensis</name>
    <dbReference type="NCBI Taxonomy" id="212423"/>
    <lineage>
        <taxon>Bacteria</taxon>
        <taxon>Bacillati</taxon>
        <taxon>Actinomycetota</taxon>
        <taxon>Actinomycetes</taxon>
        <taxon>Kitasatosporales</taxon>
        <taxon>Streptomycetaceae</taxon>
        <taxon>Streptomyces</taxon>
    </lineage>
</organism>
<dbReference type="AlphaFoldDB" id="A0A6N7L3W3"/>
<dbReference type="RefSeq" id="WP_153470567.1">
    <property type="nucleotide sequence ID" value="NZ_WBOF01000005.1"/>
</dbReference>
<proteinExistence type="predicted"/>
<dbReference type="Proteomes" id="UP000450000">
    <property type="component" value="Unassembled WGS sequence"/>
</dbReference>
<dbReference type="EMBL" id="WBOF01000005">
    <property type="protein sequence ID" value="MQS17509.1"/>
    <property type="molecule type" value="Genomic_DNA"/>
</dbReference>